<name>A0A2N5W3X3_9BASI</name>
<accession>A0A2N5W3X3</accession>
<comment type="caution">
    <text evidence="1">The sequence shown here is derived from an EMBL/GenBank/DDBJ whole genome shotgun (WGS) entry which is preliminary data.</text>
</comment>
<evidence type="ECO:0000313" key="2">
    <source>
        <dbReference type="Proteomes" id="UP000235388"/>
    </source>
</evidence>
<organism evidence="1 2">
    <name type="scientific">Puccinia coronata f. sp. avenae</name>
    <dbReference type="NCBI Taxonomy" id="200324"/>
    <lineage>
        <taxon>Eukaryota</taxon>
        <taxon>Fungi</taxon>
        <taxon>Dikarya</taxon>
        <taxon>Basidiomycota</taxon>
        <taxon>Pucciniomycotina</taxon>
        <taxon>Pucciniomycetes</taxon>
        <taxon>Pucciniales</taxon>
        <taxon>Pucciniaceae</taxon>
        <taxon>Puccinia</taxon>
    </lineage>
</organism>
<dbReference type="AlphaFoldDB" id="A0A2N5W3X3"/>
<protein>
    <submittedName>
        <fullName evidence="1">Uncharacterized protein</fullName>
    </submittedName>
</protein>
<proteinExistence type="predicted"/>
<dbReference type="Proteomes" id="UP000235388">
    <property type="component" value="Unassembled WGS sequence"/>
</dbReference>
<keyword evidence="2" id="KW-1185">Reference proteome</keyword>
<dbReference type="EMBL" id="PGCJ01000016">
    <property type="protein sequence ID" value="PLW56915.1"/>
    <property type="molecule type" value="Genomic_DNA"/>
</dbReference>
<evidence type="ECO:0000313" key="1">
    <source>
        <dbReference type="EMBL" id="PLW56915.1"/>
    </source>
</evidence>
<reference evidence="1 2" key="1">
    <citation type="submission" date="2017-11" db="EMBL/GenBank/DDBJ databases">
        <title>De novo assembly and phasing of dikaryotic genomes from two isolates of Puccinia coronata f. sp. avenae, the causal agent of oat crown rust.</title>
        <authorList>
            <person name="Miller M.E."/>
            <person name="Zhang Y."/>
            <person name="Omidvar V."/>
            <person name="Sperschneider J."/>
            <person name="Schwessinger B."/>
            <person name="Raley C."/>
            <person name="Palmer J.M."/>
            <person name="Garnica D."/>
            <person name="Upadhyaya N."/>
            <person name="Rathjen J."/>
            <person name="Taylor J.M."/>
            <person name="Park R.F."/>
            <person name="Dodds P.N."/>
            <person name="Hirsch C.D."/>
            <person name="Kianian S.F."/>
            <person name="Figueroa M."/>
        </authorList>
    </citation>
    <scope>NUCLEOTIDE SEQUENCE [LARGE SCALE GENOMIC DNA]</scope>
    <source>
        <strain evidence="1">12NC29</strain>
    </source>
</reference>
<sequence length="297" mass="33202">MAASQLKTTRKNHHSKLLCQNIAALKTAHRPVEQLTGSSDLNVYIHPSNDNCFIALNMDCIALWACTMIENPEVMVETPPVSRSFPVVTKAKYYMCLHYQKREFLFFAKFEHKQQLSGLHHEYAQTKSCSNVVFHQHNNPMMAGGCTGHPNPMTWLAPWAYGHHPMMYPGPHQPAYQNENTAPAFVTPPTRVPVAFATPAAPAPAAATAPNSSPVPYNMALDLNNYLKFVDVKPTKQLSAVIHNFGITRYTGFALVKAEELKKAGIKLVLERLLVSRVKEYKQHLKGSHQGRFHGTC</sequence>
<gene>
    <name evidence="1" type="ORF">PCANC_01261</name>
</gene>